<dbReference type="EMBL" id="CP047650">
    <property type="protein sequence ID" value="QHI97047.1"/>
    <property type="molecule type" value="Genomic_DNA"/>
</dbReference>
<evidence type="ECO:0000313" key="4">
    <source>
        <dbReference type="EMBL" id="QHI97047.1"/>
    </source>
</evidence>
<dbReference type="Gene3D" id="3.40.50.1980">
    <property type="entry name" value="Nitrogenase molybdenum iron protein domain"/>
    <property type="match status" value="2"/>
</dbReference>
<dbReference type="InterPro" id="IPR054828">
    <property type="entry name" value="Vit_B12_bind_prot"/>
</dbReference>
<dbReference type="GO" id="GO:0071281">
    <property type="term" value="P:cellular response to iron ion"/>
    <property type="evidence" value="ECO:0007669"/>
    <property type="project" value="TreeGrafter"/>
</dbReference>
<protein>
    <submittedName>
        <fullName evidence="4">ABC transporter substrate-binding protein</fullName>
    </submittedName>
</protein>
<evidence type="ECO:0000259" key="3">
    <source>
        <dbReference type="PROSITE" id="PS50983"/>
    </source>
</evidence>
<dbReference type="SUPFAM" id="SSF53807">
    <property type="entry name" value="Helical backbone' metal receptor"/>
    <property type="match status" value="1"/>
</dbReference>
<reference evidence="4 5" key="1">
    <citation type="submission" date="2020-01" db="EMBL/GenBank/DDBJ databases">
        <title>Genome sequencing of strain KACC 21265.</title>
        <authorList>
            <person name="Heo J."/>
            <person name="Kim S.-J."/>
            <person name="Kim J.-S."/>
            <person name="Hong S.-B."/>
            <person name="Kwon S.-W."/>
        </authorList>
    </citation>
    <scope>NUCLEOTIDE SEQUENCE [LARGE SCALE GENOMIC DNA]</scope>
    <source>
        <strain evidence="4 5">KACC 21265</strain>
    </source>
</reference>
<feature type="chain" id="PRO_5032875573" evidence="2">
    <location>
        <begin position="22"/>
        <end position="300"/>
    </location>
</feature>
<dbReference type="InterPro" id="IPR002491">
    <property type="entry name" value="ABC_transptr_periplasmic_BD"/>
</dbReference>
<gene>
    <name evidence="4" type="ORF">GT347_03020</name>
</gene>
<evidence type="ECO:0000313" key="5">
    <source>
        <dbReference type="Proteomes" id="UP000464787"/>
    </source>
</evidence>
<proteinExistence type="predicted"/>
<feature type="signal peptide" evidence="2">
    <location>
        <begin position="1"/>
        <end position="21"/>
    </location>
</feature>
<dbReference type="NCBIfam" id="NF038402">
    <property type="entry name" value="TroA_like"/>
    <property type="match status" value="1"/>
</dbReference>
<dbReference type="KEGG" id="xyk:GT347_03020"/>
<dbReference type="PROSITE" id="PS51257">
    <property type="entry name" value="PROKAR_LIPOPROTEIN"/>
    <property type="match status" value="1"/>
</dbReference>
<sequence>MKKIVFALWLGLLAACGAVQAADAGPSVTDGRGRVITLPRVPQRIVTLLPSLTESVCALDQCQRLVGVDRYSNAPAFVRGLPQVGGGLDPSIEAIVALKPDVVLLAVSSRASARLEALGIPVVALEPKTHVDVRRVLGQIATLLGLPTSSADRLWREIDAGVLAAAQSLPERAHGMRVYFEVSRGPYAAGESSFIGETLTRLGARNVVPASLGPFPRLNPEFVVRADPDVIMIGNRSMQSMVPYPGWQSMRAMKTGNVCVFGPEISDVVVRPGPRMAEAARAMAECLVEKSAKRQPGKAE</sequence>
<evidence type="ECO:0000256" key="1">
    <source>
        <dbReference type="ARBA" id="ARBA00022729"/>
    </source>
</evidence>
<dbReference type="PANTHER" id="PTHR30535">
    <property type="entry name" value="VITAMIN B12-BINDING PROTEIN"/>
    <property type="match status" value="1"/>
</dbReference>
<dbReference type="PANTHER" id="PTHR30535:SF34">
    <property type="entry name" value="MOLYBDATE-BINDING PROTEIN MOLA"/>
    <property type="match status" value="1"/>
</dbReference>
<dbReference type="RefSeq" id="WP_160550565.1">
    <property type="nucleotide sequence ID" value="NZ_CP047650.1"/>
</dbReference>
<dbReference type="PROSITE" id="PS50983">
    <property type="entry name" value="FE_B12_PBP"/>
    <property type="match status" value="1"/>
</dbReference>
<name>A0A857J0D5_9BURK</name>
<evidence type="ECO:0000256" key="2">
    <source>
        <dbReference type="SAM" id="SignalP"/>
    </source>
</evidence>
<accession>A0A857J0D5</accession>
<keyword evidence="1 2" id="KW-0732">Signal</keyword>
<dbReference type="Proteomes" id="UP000464787">
    <property type="component" value="Chromosome"/>
</dbReference>
<dbReference type="Pfam" id="PF01497">
    <property type="entry name" value="Peripla_BP_2"/>
    <property type="match status" value="1"/>
</dbReference>
<keyword evidence="5" id="KW-1185">Reference proteome</keyword>
<dbReference type="InterPro" id="IPR050902">
    <property type="entry name" value="ABC_Transporter_SBP"/>
</dbReference>
<organism evidence="4 5">
    <name type="scientific">Xylophilus rhododendri</name>
    <dbReference type="NCBI Taxonomy" id="2697032"/>
    <lineage>
        <taxon>Bacteria</taxon>
        <taxon>Pseudomonadati</taxon>
        <taxon>Pseudomonadota</taxon>
        <taxon>Betaproteobacteria</taxon>
        <taxon>Burkholderiales</taxon>
        <taxon>Xylophilus</taxon>
    </lineage>
</organism>
<dbReference type="AlphaFoldDB" id="A0A857J0D5"/>
<feature type="domain" description="Fe/B12 periplasmic-binding" evidence="3">
    <location>
        <begin position="44"/>
        <end position="291"/>
    </location>
</feature>